<sequence length="49" mass="5883">MGETVIIIFRHCDWIFRKVKWVQVLRLSTSTENLSMQGIQVFFSHCFLH</sequence>
<reference evidence="1" key="2">
    <citation type="journal article" date="2015" name="Fish Shellfish Immunol.">
        <title>Early steps in the European eel (Anguilla anguilla)-Vibrio vulnificus interaction in the gills: Role of the RtxA13 toxin.</title>
        <authorList>
            <person name="Callol A."/>
            <person name="Pajuelo D."/>
            <person name="Ebbesson L."/>
            <person name="Teles M."/>
            <person name="MacKenzie S."/>
            <person name="Amaro C."/>
        </authorList>
    </citation>
    <scope>NUCLEOTIDE SEQUENCE</scope>
</reference>
<protein>
    <submittedName>
        <fullName evidence="1">Uncharacterized protein</fullName>
    </submittedName>
</protein>
<evidence type="ECO:0000313" key="1">
    <source>
        <dbReference type="EMBL" id="JAH93263.1"/>
    </source>
</evidence>
<name>A0A0E9WUV2_ANGAN</name>
<organism evidence="1">
    <name type="scientific">Anguilla anguilla</name>
    <name type="common">European freshwater eel</name>
    <name type="synonym">Muraena anguilla</name>
    <dbReference type="NCBI Taxonomy" id="7936"/>
    <lineage>
        <taxon>Eukaryota</taxon>
        <taxon>Metazoa</taxon>
        <taxon>Chordata</taxon>
        <taxon>Craniata</taxon>
        <taxon>Vertebrata</taxon>
        <taxon>Euteleostomi</taxon>
        <taxon>Actinopterygii</taxon>
        <taxon>Neopterygii</taxon>
        <taxon>Teleostei</taxon>
        <taxon>Anguilliformes</taxon>
        <taxon>Anguillidae</taxon>
        <taxon>Anguilla</taxon>
    </lineage>
</organism>
<reference evidence="1" key="1">
    <citation type="submission" date="2014-11" db="EMBL/GenBank/DDBJ databases">
        <authorList>
            <person name="Amaro Gonzalez C."/>
        </authorList>
    </citation>
    <scope>NUCLEOTIDE SEQUENCE</scope>
</reference>
<accession>A0A0E9WUV2</accession>
<proteinExistence type="predicted"/>
<dbReference type="EMBL" id="GBXM01015314">
    <property type="protein sequence ID" value="JAH93263.1"/>
    <property type="molecule type" value="Transcribed_RNA"/>
</dbReference>
<dbReference type="AlphaFoldDB" id="A0A0E9WUV2"/>